<evidence type="ECO:0000313" key="2">
    <source>
        <dbReference type="Proteomes" id="UP001165064"/>
    </source>
</evidence>
<proteinExistence type="predicted"/>
<name>A0ACB5SV07_AMBMO</name>
<dbReference type="Proteomes" id="UP001165064">
    <property type="component" value="Unassembled WGS sequence"/>
</dbReference>
<sequence>MFKKSNYKLLHTKLNTSKINSIISDWDSTITNRDTTPLVFQAIPESSFYQYPYFYKIYGDAYKQYMNEMLPSREEFKDRKNVLQECLFQRDFYDVECSSWNECVKRQVFKGVDKDVFQRLGQKVALSDNEFHAKEGFVEFWNWFAGLRDRETSIKPCNDGLLSHGSHNLEFRILSVGWSKTLIESYFKSQFASTSTSKSTKSTKISKSTSSPQAERVLPTQMILNEFEFDQNDKCTGQIDPRQPFEIRTGFDKLKCVMELNSKRSNNTKQISNNEVLQWARNTDLIKDHNLQIDQRHVSAKTVYIGDSTTDVLSMIYCDFAIIIKGGTAADKLQKLGYQVYDIGDSDLTLLKSDELDELRFVAVDDWFDLLSVFHHDT</sequence>
<protein>
    <submittedName>
        <fullName evidence="1">Unnamed protein product</fullName>
    </submittedName>
</protein>
<gene>
    <name evidence="1" type="ORF">Amon02_000156200</name>
</gene>
<organism evidence="1 2">
    <name type="scientific">Ambrosiozyma monospora</name>
    <name type="common">Yeast</name>
    <name type="synonym">Endomycopsis monosporus</name>
    <dbReference type="NCBI Taxonomy" id="43982"/>
    <lineage>
        <taxon>Eukaryota</taxon>
        <taxon>Fungi</taxon>
        <taxon>Dikarya</taxon>
        <taxon>Ascomycota</taxon>
        <taxon>Saccharomycotina</taxon>
        <taxon>Pichiomycetes</taxon>
        <taxon>Pichiales</taxon>
        <taxon>Pichiaceae</taxon>
        <taxon>Ambrosiozyma</taxon>
    </lineage>
</organism>
<comment type="caution">
    <text evidence="1">The sequence shown here is derived from an EMBL/GenBank/DDBJ whole genome shotgun (WGS) entry which is preliminary data.</text>
</comment>
<dbReference type="EMBL" id="BSXS01000782">
    <property type="protein sequence ID" value="GME73880.1"/>
    <property type="molecule type" value="Genomic_DNA"/>
</dbReference>
<keyword evidence="2" id="KW-1185">Reference proteome</keyword>
<reference evidence="1" key="1">
    <citation type="submission" date="2023-04" db="EMBL/GenBank/DDBJ databases">
        <title>Ambrosiozyma monospora NBRC 10751.</title>
        <authorList>
            <person name="Ichikawa N."/>
            <person name="Sato H."/>
            <person name="Tonouchi N."/>
        </authorList>
    </citation>
    <scope>NUCLEOTIDE SEQUENCE</scope>
    <source>
        <strain evidence="1">NBRC 10751</strain>
    </source>
</reference>
<evidence type="ECO:0000313" key="1">
    <source>
        <dbReference type="EMBL" id="GME73880.1"/>
    </source>
</evidence>
<accession>A0ACB5SV07</accession>